<gene>
    <name evidence="14" type="ORF">ENO59_08350</name>
</gene>
<dbReference type="InterPro" id="IPR005467">
    <property type="entry name" value="His_kinase_dom"/>
</dbReference>
<dbReference type="InterPro" id="IPR003661">
    <property type="entry name" value="HisK_dim/P_dom"/>
</dbReference>
<dbReference type="Gene3D" id="3.30.565.10">
    <property type="entry name" value="Histidine kinase-like ATPase, C-terminal domain"/>
    <property type="match status" value="1"/>
</dbReference>
<accession>A0A7V2B1D7</accession>
<keyword evidence="8 11" id="KW-1133">Transmembrane helix</keyword>
<evidence type="ECO:0000256" key="10">
    <source>
        <dbReference type="ARBA" id="ARBA00023136"/>
    </source>
</evidence>
<dbReference type="CDD" id="cd00082">
    <property type="entry name" value="HisKA"/>
    <property type="match status" value="1"/>
</dbReference>
<protein>
    <recommendedName>
        <fullName evidence="3">histidine kinase</fullName>
        <ecNumber evidence="3">2.7.13.3</ecNumber>
    </recommendedName>
</protein>
<dbReference type="InterPro" id="IPR036097">
    <property type="entry name" value="HisK_dim/P_sf"/>
</dbReference>
<feature type="transmembrane region" description="Helical" evidence="11">
    <location>
        <begin position="176"/>
        <end position="196"/>
    </location>
</feature>
<evidence type="ECO:0000256" key="11">
    <source>
        <dbReference type="SAM" id="Phobius"/>
    </source>
</evidence>
<dbReference type="GO" id="GO:0000155">
    <property type="term" value="F:phosphorelay sensor kinase activity"/>
    <property type="evidence" value="ECO:0007669"/>
    <property type="project" value="InterPro"/>
</dbReference>
<evidence type="ECO:0000259" key="13">
    <source>
        <dbReference type="PROSITE" id="PS50885"/>
    </source>
</evidence>
<dbReference type="SUPFAM" id="SSF47384">
    <property type="entry name" value="Homodimeric domain of signal transducing histidine kinase"/>
    <property type="match status" value="1"/>
</dbReference>
<dbReference type="Pfam" id="PF02518">
    <property type="entry name" value="HATPase_c"/>
    <property type="match status" value="1"/>
</dbReference>
<proteinExistence type="predicted"/>
<dbReference type="SMART" id="SM00388">
    <property type="entry name" value="HisKA"/>
    <property type="match status" value="1"/>
</dbReference>
<comment type="caution">
    <text evidence="14">The sequence shown here is derived from an EMBL/GenBank/DDBJ whole genome shotgun (WGS) entry which is preliminary data.</text>
</comment>
<evidence type="ECO:0000256" key="7">
    <source>
        <dbReference type="ARBA" id="ARBA00022777"/>
    </source>
</evidence>
<dbReference type="Pfam" id="PF00512">
    <property type="entry name" value="HisKA"/>
    <property type="match status" value="1"/>
</dbReference>
<dbReference type="PROSITE" id="PS50885">
    <property type="entry name" value="HAMP"/>
    <property type="match status" value="1"/>
</dbReference>
<dbReference type="SMART" id="SM00387">
    <property type="entry name" value="HATPase_c"/>
    <property type="match status" value="1"/>
</dbReference>
<dbReference type="InterPro" id="IPR004358">
    <property type="entry name" value="Sig_transdc_His_kin-like_C"/>
</dbReference>
<keyword evidence="10 11" id="KW-0472">Membrane</keyword>
<organism evidence="14">
    <name type="scientific">Rhodothermus marinus</name>
    <name type="common">Rhodothermus obamensis</name>
    <dbReference type="NCBI Taxonomy" id="29549"/>
    <lineage>
        <taxon>Bacteria</taxon>
        <taxon>Pseudomonadati</taxon>
        <taxon>Rhodothermota</taxon>
        <taxon>Rhodothermia</taxon>
        <taxon>Rhodothermales</taxon>
        <taxon>Rhodothermaceae</taxon>
        <taxon>Rhodothermus</taxon>
    </lineage>
</organism>
<dbReference type="SUPFAM" id="SSF55874">
    <property type="entry name" value="ATPase domain of HSP90 chaperone/DNA topoisomerase II/histidine kinase"/>
    <property type="match status" value="1"/>
</dbReference>
<dbReference type="PANTHER" id="PTHR45436">
    <property type="entry name" value="SENSOR HISTIDINE KINASE YKOH"/>
    <property type="match status" value="1"/>
</dbReference>
<dbReference type="EMBL" id="DSGB01000006">
    <property type="protein sequence ID" value="HER96510.1"/>
    <property type="molecule type" value="Genomic_DNA"/>
</dbReference>
<reference evidence="14" key="1">
    <citation type="journal article" date="2020" name="mSystems">
        <title>Genome- and Community-Level Interaction Insights into Carbon Utilization and Element Cycling Functions of Hydrothermarchaeota in Hydrothermal Sediment.</title>
        <authorList>
            <person name="Zhou Z."/>
            <person name="Liu Y."/>
            <person name="Xu W."/>
            <person name="Pan J."/>
            <person name="Luo Z.H."/>
            <person name="Li M."/>
        </authorList>
    </citation>
    <scope>NUCLEOTIDE SEQUENCE [LARGE SCALE GENOMIC DNA]</scope>
    <source>
        <strain evidence="14">SpSt-143</strain>
    </source>
</reference>
<evidence type="ECO:0000256" key="2">
    <source>
        <dbReference type="ARBA" id="ARBA00004370"/>
    </source>
</evidence>
<evidence type="ECO:0000259" key="12">
    <source>
        <dbReference type="PROSITE" id="PS50109"/>
    </source>
</evidence>
<name>A0A7V2B1D7_RHOMR</name>
<feature type="domain" description="HAMP" evidence="13">
    <location>
        <begin position="199"/>
        <end position="253"/>
    </location>
</feature>
<keyword evidence="6 11" id="KW-0812">Transmembrane</keyword>
<keyword evidence="9" id="KW-0902">Two-component regulatory system</keyword>
<dbReference type="EC" id="2.7.13.3" evidence="3"/>
<evidence type="ECO:0000256" key="5">
    <source>
        <dbReference type="ARBA" id="ARBA00022679"/>
    </source>
</evidence>
<dbReference type="PRINTS" id="PR00344">
    <property type="entry name" value="BCTRLSENSOR"/>
</dbReference>
<sequence>METLTYLPSFRRRLLRKSGGILVMALGLAGLAAWLMAYVWINQMARLPLQNEAQLVAHAIVQGGELQIEAYYWDEPHHRLLERHIDPFFLQVFDAKGRLLRQSDNIALLGAPYPQTLLHPPVAQEPFWQPLRTFRIGSHTLYYVVYPLYDAQQRYLGALQLARLEPGFLALYRQTALGIGLIWAVLSGLTLLLLALSSQRVLGPLHQLTQATAALSADRLHEPIRIQGPLDRETALLLSALNDLLRRLHEAFDELRRFTANASHELKTPLTILRGQAELALRRPRSAEHYRETLHNILRQTEHLTTLVEHLLLLSRLDQPETPFSFTPVDLSALVAQELEPFRARAAARGIALTAALDPKAQTMGVATLLKEVVRNVLDNALKYTPKGAIEVTVMRSGTQVVLEVRDTGVGIPPEALPHITERFYRVPSTAAGVEGHGLGLALVARIVTLHNGVLGFASQVGQGTTVRVTLPALAIAIPDPQPIDT</sequence>
<dbReference type="SMART" id="SM00304">
    <property type="entry name" value="HAMP"/>
    <property type="match status" value="1"/>
</dbReference>
<dbReference type="PANTHER" id="PTHR45436:SF1">
    <property type="entry name" value="SENSOR PROTEIN QSEC"/>
    <property type="match status" value="1"/>
</dbReference>
<dbReference type="InterPro" id="IPR003594">
    <property type="entry name" value="HATPase_dom"/>
</dbReference>
<feature type="domain" description="Histidine kinase" evidence="12">
    <location>
        <begin position="261"/>
        <end position="475"/>
    </location>
</feature>
<dbReference type="PROSITE" id="PS50109">
    <property type="entry name" value="HIS_KIN"/>
    <property type="match status" value="1"/>
</dbReference>
<feature type="transmembrane region" description="Helical" evidence="11">
    <location>
        <begin position="21"/>
        <end position="41"/>
    </location>
</feature>
<dbReference type="AlphaFoldDB" id="A0A7V2B1D7"/>
<dbReference type="Gene3D" id="1.10.287.130">
    <property type="match status" value="1"/>
</dbReference>
<evidence type="ECO:0000256" key="8">
    <source>
        <dbReference type="ARBA" id="ARBA00022989"/>
    </source>
</evidence>
<keyword evidence="7 14" id="KW-0418">Kinase</keyword>
<evidence type="ECO:0000313" key="14">
    <source>
        <dbReference type="EMBL" id="HER96510.1"/>
    </source>
</evidence>
<dbReference type="GO" id="GO:0005886">
    <property type="term" value="C:plasma membrane"/>
    <property type="evidence" value="ECO:0007669"/>
    <property type="project" value="TreeGrafter"/>
</dbReference>
<evidence type="ECO:0000256" key="6">
    <source>
        <dbReference type="ARBA" id="ARBA00022692"/>
    </source>
</evidence>
<evidence type="ECO:0000256" key="1">
    <source>
        <dbReference type="ARBA" id="ARBA00000085"/>
    </source>
</evidence>
<dbReference type="InterPro" id="IPR036890">
    <property type="entry name" value="HATPase_C_sf"/>
</dbReference>
<comment type="catalytic activity">
    <reaction evidence="1">
        <text>ATP + protein L-histidine = ADP + protein N-phospho-L-histidine.</text>
        <dbReference type="EC" id="2.7.13.3"/>
    </reaction>
</comment>
<dbReference type="InterPro" id="IPR003660">
    <property type="entry name" value="HAMP_dom"/>
</dbReference>
<dbReference type="FunFam" id="1.10.287.130:FF:000001">
    <property type="entry name" value="Two-component sensor histidine kinase"/>
    <property type="match status" value="1"/>
</dbReference>
<dbReference type="FunFam" id="3.30.565.10:FF:000006">
    <property type="entry name" value="Sensor histidine kinase WalK"/>
    <property type="match status" value="1"/>
</dbReference>
<evidence type="ECO:0000256" key="4">
    <source>
        <dbReference type="ARBA" id="ARBA00022553"/>
    </source>
</evidence>
<dbReference type="InterPro" id="IPR050428">
    <property type="entry name" value="TCS_sensor_his_kinase"/>
</dbReference>
<comment type="subcellular location">
    <subcellularLocation>
        <location evidence="2">Membrane</location>
    </subcellularLocation>
</comment>
<keyword evidence="4" id="KW-0597">Phosphoprotein</keyword>
<keyword evidence="5" id="KW-0808">Transferase</keyword>
<evidence type="ECO:0000256" key="9">
    <source>
        <dbReference type="ARBA" id="ARBA00023012"/>
    </source>
</evidence>
<evidence type="ECO:0000256" key="3">
    <source>
        <dbReference type="ARBA" id="ARBA00012438"/>
    </source>
</evidence>
<dbReference type="Gene3D" id="6.10.340.10">
    <property type="match status" value="1"/>
</dbReference>
<dbReference type="CDD" id="cd00075">
    <property type="entry name" value="HATPase"/>
    <property type="match status" value="1"/>
</dbReference>